<dbReference type="STRING" id="764103.G7EAQ6"/>
<keyword evidence="6 9" id="KW-0347">Helicase</keyword>
<dbReference type="SMART" id="SM00490">
    <property type="entry name" value="HELICc"/>
    <property type="match status" value="1"/>
</dbReference>
<dbReference type="GO" id="GO:0016887">
    <property type="term" value="F:ATP hydrolysis activity"/>
    <property type="evidence" value="ECO:0007669"/>
    <property type="project" value="RHEA"/>
</dbReference>
<comment type="caution">
    <text evidence="13">The sequence shown here is derived from an EMBL/GenBank/DDBJ whole genome shotgun (WGS) entry which is preliminary data.</text>
</comment>
<feature type="domain" description="Helicase ATP-binding" evidence="11">
    <location>
        <begin position="174"/>
        <end position="449"/>
    </location>
</feature>
<dbReference type="EC" id="3.6.4.13" evidence="9"/>
<dbReference type="SMART" id="SM00487">
    <property type="entry name" value="DEXDc"/>
    <property type="match status" value="1"/>
</dbReference>
<keyword evidence="3" id="KW-0698">rRNA processing</keyword>
<feature type="compositionally biased region" description="Polar residues" evidence="10">
    <location>
        <begin position="19"/>
        <end position="42"/>
    </location>
</feature>
<reference evidence="13 14" key="2">
    <citation type="journal article" date="2012" name="Open Biol.">
        <title>Characteristics of nucleosomes and linker DNA regions on the genome of the basidiomycete Mixia osmundae revealed by mono- and dinucleosome mapping.</title>
        <authorList>
            <person name="Nishida H."/>
            <person name="Kondo S."/>
            <person name="Matsumoto T."/>
            <person name="Suzuki Y."/>
            <person name="Yoshikawa H."/>
            <person name="Taylor T.D."/>
            <person name="Sugiyama J."/>
        </authorList>
    </citation>
    <scope>NUCLEOTIDE SEQUENCE [LARGE SCALE GENOMIC DNA]</scope>
    <source>
        <strain evidence="14">CBS 9802 / IAM 14324 / JCM 22182 / KY 12970</strain>
    </source>
</reference>
<dbReference type="Pfam" id="PF00270">
    <property type="entry name" value="DEAD"/>
    <property type="match status" value="2"/>
</dbReference>
<comment type="catalytic activity">
    <reaction evidence="9">
        <text>ATP + H2O = ADP + phosphate + H(+)</text>
        <dbReference type="Rhea" id="RHEA:13065"/>
        <dbReference type="ChEBI" id="CHEBI:15377"/>
        <dbReference type="ChEBI" id="CHEBI:15378"/>
        <dbReference type="ChEBI" id="CHEBI:30616"/>
        <dbReference type="ChEBI" id="CHEBI:43474"/>
        <dbReference type="ChEBI" id="CHEBI:456216"/>
        <dbReference type="EC" id="3.6.4.13"/>
    </reaction>
</comment>
<dbReference type="SUPFAM" id="SSF52540">
    <property type="entry name" value="P-loop containing nucleoside triphosphate hydrolases"/>
    <property type="match status" value="2"/>
</dbReference>
<feature type="compositionally biased region" description="Basic and acidic residues" evidence="10">
    <location>
        <begin position="1"/>
        <end position="16"/>
    </location>
</feature>
<dbReference type="GO" id="GO:0005524">
    <property type="term" value="F:ATP binding"/>
    <property type="evidence" value="ECO:0007669"/>
    <property type="project" value="UniProtKB-UniRule"/>
</dbReference>
<dbReference type="InterPro" id="IPR014001">
    <property type="entry name" value="Helicase_ATP-bd"/>
</dbReference>
<dbReference type="Proteomes" id="UP000009131">
    <property type="component" value="Unassembled WGS sequence"/>
</dbReference>
<organism evidence="13 14">
    <name type="scientific">Mixia osmundae (strain CBS 9802 / IAM 14324 / JCM 22182 / KY 12970)</name>
    <dbReference type="NCBI Taxonomy" id="764103"/>
    <lineage>
        <taxon>Eukaryota</taxon>
        <taxon>Fungi</taxon>
        <taxon>Dikarya</taxon>
        <taxon>Basidiomycota</taxon>
        <taxon>Pucciniomycotina</taxon>
        <taxon>Mixiomycetes</taxon>
        <taxon>Mixiales</taxon>
        <taxon>Mixiaceae</taxon>
        <taxon>Mixia</taxon>
    </lineage>
</organism>
<dbReference type="GO" id="GO:0003724">
    <property type="term" value="F:RNA helicase activity"/>
    <property type="evidence" value="ECO:0007669"/>
    <property type="project" value="UniProtKB-EC"/>
</dbReference>
<dbReference type="InterPro" id="IPR000629">
    <property type="entry name" value="RNA-helicase_DEAD-box_CS"/>
</dbReference>
<dbReference type="Pfam" id="PF00271">
    <property type="entry name" value="Helicase_C"/>
    <property type="match status" value="1"/>
</dbReference>
<feature type="region of interest" description="Disordered" evidence="10">
    <location>
        <begin position="765"/>
        <end position="807"/>
    </location>
</feature>
<comment type="subcellular location">
    <subcellularLocation>
        <location evidence="1">Nucleus</location>
        <location evidence="1">Nucleolus</location>
    </subcellularLocation>
</comment>
<dbReference type="PANTHER" id="PTHR24031">
    <property type="entry name" value="RNA HELICASE"/>
    <property type="match status" value="1"/>
</dbReference>
<keyword evidence="5 9" id="KW-0378">Hydrolase</keyword>
<evidence type="ECO:0000256" key="6">
    <source>
        <dbReference type="ARBA" id="ARBA00022806"/>
    </source>
</evidence>
<keyword evidence="4 9" id="KW-0547">Nucleotide-binding</keyword>
<dbReference type="Gene3D" id="3.40.50.300">
    <property type="entry name" value="P-loop containing nucleotide triphosphate hydrolases"/>
    <property type="match status" value="2"/>
</dbReference>
<dbReference type="CDD" id="cd18787">
    <property type="entry name" value="SF2_C_DEAD"/>
    <property type="match status" value="1"/>
</dbReference>
<dbReference type="InterPro" id="IPR025313">
    <property type="entry name" value="SPB4-like_CTE"/>
</dbReference>
<evidence type="ECO:0000256" key="8">
    <source>
        <dbReference type="ARBA" id="ARBA00022884"/>
    </source>
</evidence>
<feature type="domain" description="Helicase C-terminal" evidence="12">
    <location>
        <begin position="494"/>
        <end position="673"/>
    </location>
</feature>
<comment type="similarity">
    <text evidence="9">Belongs to the DEAD box helicase family.</text>
</comment>
<evidence type="ECO:0000256" key="4">
    <source>
        <dbReference type="ARBA" id="ARBA00022741"/>
    </source>
</evidence>
<dbReference type="InterPro" id="IPR001650">
    <property type="entry name" value="Helicase_C-like"/>
</dbReference>
<evidence type="ECO:0000259" key="12">
    <source>
        <dbReference type="PROSITE" id="PS51194"/>
    </source>
</evidence>
<dbReference type="OrthoDB" id="422663at2759"/>
<comment type="domain">
    <text evidence="9">The Q motif is unique to and characteristic of the DEAD box family of RNA helicases and controls ATP binding and hydrolysis.</text>
</comment>
<keyword evidence="2" id="KW-0690">Ribosome biogenesis</keyword>
<dbReference type="PROSITE" id="PS51194">
    <property type="entry name" value="HELICASE_CTER"/>
    <property type="match status" value="1"/>
</dbReference>
<evidence type="ECO:0000256" key="2">
    <source>
        <dbReference type="ARBA" id="ARBA00022517"/>
    </source>
</evidence>
<dbReference type="PROSITE" id="PS00039">
    <property type="entry name" value="DEAD_ATP_HELICASE"/>
    <property type="match status" value="1"/>
</dbReference>
<dbReference type="Pfam" id="PF13959">
    <property type="entry name" value="CTE_SPB4"/>
    <property type="match status" value="1"/>
</dbReference>
<evidence type="ECO:0000259" key="11">
    <source>
        <dbReference type="PROSITE" id="PS51192"/>
    </source>
</evidence>
<evidence type="ECO:0000256" key="3">
    <source>
        <dbReference type="ARBA" id="ARBA00022552"/>
    </source>
</evidence>
<feature type="region of interest" description="Disordered" evidence="10">
    <location>
        <begin position="306"/>
        <end position="370"/>
    </location>
</feature>
<dbReference type="GO" id="GO:0005730">
    <property type="term" value="C:nucleolus"/>
    <property type="evidence" value="ECO:0007669"/>
    <property type="project" value="UniProtKB-SubCell"/>
</dbReference>
<keyword evidence="8 9" id="KW-0694">RNA-binding</keyword>
<evidence type="ECO:0000256" key="5">
    <source>
        <dbReference type="ARBA" id="ARBA00022801"/>
    </source>
</evidence>
<feature type="region of interest" description="Disordered" evidence="10">
    <location>
        <begin position="1"/>
        <end position="71"/>
    </location>
</feature>
<dbReference type="HOGENOM" id="CLU_003041_26_2_1"/>
<evidence type="ECO:0000256" key="10">
    <source>
        <dbReference type="SAM" id="MobiDB-lite"/>
    </source>
</evidence>
<name>G7EAQ6_MIXOS</name>
<evidence type="ECO:0000256" key="1">
    <source>
        <dbReference type="ARBA" id="ARBA00004604"/>
    </source>
</evidence>
<accession>G7EAQ6</accession>
<evidence type="ECO:0000256" key="7">
    <source>
        <dbReference type="ARBA" id="ARBA00022840"/>
    </source>
</evidence>
<reference evidence="13 14" key="1">
    <citation type="journal article" date="2011" name="J. Gen. Appl. Microbiol.">
        <title>Draft genome sequencing of the enigmatic basidiomycete Mixia osmundae.</title>
        <authorList>
            <person name="Nishida H."/>
            <person name="Nagatsuka Y."/>
            <person name="Sugiyama J."/>
        </authorList>
    </citation>
    <scope>NUCLEOTIDE SEQUENCE [LARGE SCALE GENOMIC DNA]</scope>
    <source>
        <strain evidence="14">CBS 9802 / IAM 14324 / JCM 22182 / KY 12970</strain>
    </source>
</reference>
<keyword evidence="7 9" id="KW-0067">ATP-binding</keyword>
<evidence type="ECO:0000256" key="9">
    <source>
        <dbReference type="RuleBase" id="RU365068"/>
    </source>
</evidence>
<feature type="compositionally biased region" description="Acidic residues" evidence="10">
    <location>
        <begin position="347"/>
        <end position="357"/>
    </location>
</feature>
<feature type="compositionally biased region" description="Basic and acidic residues" evidence="10">
    <location>
        <begin position="769"/>
        <end position="780"/>
    </location>
</feature>
<protein>
    <recommendedName>
        <fullName evidence="9">ATP-dependent RNA helicase</fullName>
        <ecNumber evidence="9">3.6.4.13</ecNumber>
    </recommendedName>
</protein>
<gene>
    <name evidence="13" type="primary">Mo06619</name>
    <name evidence="13" type="ORF">E5Q_06619</name>
</gene>
<keyword evidence="14" id="KW-1185">Reference proteome</keyword>
<sequence length="834" mass="91347">MPRSKAEIAQRTEGDRAAQPSTQPRPAPQSLQVLPETHTQLAQPAKEVPQGIKSAQEPPKKRRRKSPPLEADDEFSALLDQATPTADGEKVKHAAPAGKKYISSLFSSMPEIREPVVQTQPRPSVLTPSNAPTLDGSFESLGISSVLSKHLTSEKMNLQRPTTIQQLAVPFFTRQSQSEQRDAILRAQTGSGKTLAYLLPILQDLMALSNAFAAEGKTLDRSVGTLAIIIVPTRELANQICEVATKLLSFASERSSDQGSKTVSHRWLIPGLLSGGAHRQHEKARLRKGVPLLVATPGRLIDHLQTTRSFRLAGEPERPKQQSKPKKPSEEDDFDIEDRPYVRPEGAADDEDSEEDFTLPQSRSYRPRKPMYQPVKEIDARLHLRWLVLDEADRLMDMGFEPQITSVLEECAKRQSRSSTARRTILCSATMADGAAKLATMALRDPLLIKGDGDAPPGTQQNGATVDRFAPPSQLTQSYIMTAPKLRFVCLVALLRQIFTRGLRKTNDRGKKVLVFMTCTDAVNYHWTALGGLSMERSVEQEAGKPKPESLSVQSQLLGKVPIFRLHGNLELATRLGSLKAFSESDSGILLCTSLAARGLDVPFVSNVIQYDLPTEGGATEYIHRVGRTARAGNVGEAWAFVLPTEAGWVDWVQNKMKSNSVSDAPKALSDMREVAANEILSKGFGGEDYETRATDVQMNYERWVESKPEYGAAARKAFTSHVRAYATHPSEEKAFFHVKNLHLGHLAKAFGLRDAPAGLGGAVGRAQQEMKTKRAKADASDDEPEMGKSGKPMIPRSGRALDGGRMHAAKAGQIGEFAVGGASMVESMLKRKR</sequence>
<dbReference type="GO" id="GO:0003723">
    <property type="term" value="F:RNA binding"/>
    <property type="evidence" value="ECO:0007669"/>
    <property type="project" value="UniProtKB-UniRule"/>
</dbReference>
<dbReference type="GO" id="GO:0006364">
    <property type="term" value="P:rRNA processing"/>
    <property type="evidence" value="ECO:0007669"/>
    <property type="project" value="UniProtKB-KW"/>
</dbReference>
<dbReference type="PROSITE" id="PS51192">
    <property type="entry name" value="HELICASE_ATP_BIND_1"/>
    <property type="match status" value="1"/>
</dbReference>
<proteinExistence type="inferred from homology"/>
<dbReference type="eggNOG" id="KOG0348">
    <property type="taxonomic scope" value="Eukaryota"/>
</dbReference>
<comment type="function">
    <text evidence="9">RNA helicase.</text>
</comment>
<dbReference type="FunCoup" id="G7EAQ6">
    <property type="interactions" value="524"/>
</dbReference>
<evidence type="ECO:0000313" key="13">
    <source>
        <dbReference type="EMBL" id="GAA99916.1"/>
    </source>
</evidence>
<dbReference type="InterPro" id="IPR027417">
    <property type="entry name" value="P-loop_NTPase"/>
</dbReference>
<dbReference type="EMBL" id="BABT02000243">
    <property type="protein sequence ID" value="GAA99916.1"/>
    <property type="molecule type" value="Genomic_DNA"/>
</dbReference>
<evidence type="ECO:0000313" key="14">
    <source>
        <dbReference type="Proteomes" id="UP000009131"/>
    </source>
</evidence>
<dbReference type="InParanoid" id="G7EAQ6"/>
<dbReference type="AlphaFoldDB" id="G7EAQ6"/>
<dbReference type="SMART" id="SM01178">
    <property type="entry name" value="DUF4217"/>
    <property type="match status" value="1"/>
</dbReference>
<dbReference type="InterPro" id="IPR011545">
    <property type="entry name" value="DEAD/DEAH_box_helicase_dom"/>
</dbReference>